<feature type="signal peptide" evidence="1">
    <location>
        <begin position="1"/>
        <end position="21"/>
    </location>
</feature>
<accession>A0A1X7UTG0</accession>
<feature type="chain" id="PRO_5010871310" evidence="1">
    <location>
        <begin position="22"/>
        <end position="142"/>
    </location>
</feature>
<protein>
    <submittedName>
        <fullName evidence="2">Uncharacterized protein</fullName>
    </submittedName>
</protein>
<keyword evidence="1" id="KW-0732">Signal</keyword>
<sequence length="142" mass="15436">MISVFLLCCFLVVASSDGAAATKKKRDVAAVTDWVHKISKRHSSQLEARQDNTACENQLQTDLPSYCNFTELSGGLSDVPASSLTDAQLTALNNVYARICVSACIDPIETYFNCLQAVNKDYAITLIRQGVCGQESGDYCEV</sequence>
<dbReference type="InParanoid" id="A0A1X7UTG0"/>
<evidence type="ECO:0000313" key="2">
    <source>
        <dbReference type="EnsemblMetazoa" id="Aqu2.1.30804_001"/>
    </source>
</evidence>
<evidence type="ECO:0000256" key="1">
    <source>
        <dbReference type="SAM" id="SignalP"/>
    </source>
</evidence>
<organism evidence="2">
    <name type="scientific">Amphimedon queenslandica</name>
    <name type="common">Sponge</name>
    <dbReference type="NCBI Taxonomy" id="400682"/>
    <lineage>
        <taxon>Eukaryota</taxon>
        <taxon>Metazoa</taxon>
        <taxon>Porifera</taxon>
        <taxon>Demospongiae</taxon>
        <taxon>Heteroscleromorpha</taxon>
        <taxon>Haplosclerida</taxon>
        <taxon>Niphatidae</taxon>
        <taxon>Amphimedon</taxon>
    </lineage>
</organism>
<reference evidence="2" key="1">
    <citation type="submission" date="2017-05" db="UniProtKB">
        <authorList>
            <consortium name="EnsemblMetazoa"/>
        </authorList>
    </citation>
    <scope>IDENTIFICATION</scope>
</reference>
<dbReference type="EnsemblMetazoa" id="Aqu2.1.30804_001">
    <property type="protein sequence ID" value="Aqu2.1.30804_001"/>
    <property type="gene ID" value="Aqu2.1.30804"/>
</dbReference>
<dbReference type="AlphaFoldDB" id="A0A1X7UTG0"/>
<name>A0A1X7UTG0_AMPQE</name>
<proteinExistence type="predicted"/>